<protein>
    <submittedName>
        <fullName evidence="7">NnrU family protein</fullName>
    </submittedName>
</protein>
<keyword evidence="2 5" id="KW-0812">Transmembrane</keyword>
<dbReference type="RefSeq" id="WP_134759863.1">
    <property type="nucleotide sequence ID" value="NZ_SOZD01000001.1"/>
</dbReference>
<evidence type="ECO:0000313" key="8">
    <source>
        <dbReference type="Proteomes" id="UP000298179"/>
    </source>
</evidence>
<sequence length="190" mass="20142">MITLIIGLFIFLGIHSFRIVSDAGRAAAIRRLGEMRFKGAYSILSLVGLVLTVWGYGWARDGQGMLYDPLPGLKHVALVLVPVAFVLVAAAYTPTGRIKTTVRHPMVLGVALWALGHLFANGGTADVVLFGAFFVWAVVDYLNSLGRSAPVTGETPRTIGDVAAVVAGLVAAAVFLGGLHRWLFDVSPLG</sequence>
<dbReference type="Proteomes" id="UP000298179">
    <property type="component" value="Unassembled WGS sequence"/>
</dbReference>
<keyword evidence="8" id="KW-1185">Reference proteome</keyword>
<name>A0A4Y8RSS3_9HYPH</name>
<evidence type="ECO:0000256" key="1">
    <source>
        <dbReference type="ARBA" id="ARBA00004141"/>
    </source>
</evidence>
<dbReference type="EMBL" id="SOZD01000001">
    <property type="protein sequence ID" value="TFF27345.1"/>
    <property type="molecule type" value="Genomic_DNA"/>
</dbReference>
<evidence type="ECO:0000256" key="4">
    <source>
        <dbReference type="ARBA" id="ARBA00023136"/>
    </source>
</evidence>
<feature type="domain" description="NnrU" evidence="6">
    <location>
        <begin position="4"/>
        <end position="188"/>
    </location>
</feature>
<evidence type="ECO:0000256" key="3">
    <source>
        <dbReference type="ARBA" id="ARBA00022989"/>
    </source>
</evidence>
<dbReference type="AlphaFoldDB" id="A0A4Y8RSS3"/>
<evidence type="ECO:0000256" key="2">
    <source>
        <dbReference type="ARBA" id="ARBA00022692"/>
    </source>
</evidence>
<organism evidence="7 8">
    <name type="scientific">Jiella endophytica</name>
    <dbReference type="NCBI Taxonomy" id="2558362"/>
    <lineage>
        <taxon>Bacteria</taxon>
        <taxon>Pseudomonadati</taxon>
        <taxon>Pseudomonadota</taxon>
        <taxon>Alphaproteobacteria</taxon>
        <taxon>Hyphomicrobiales</taxon>
        <taxon>Aurantimonadaceae</taxon>
        <taxon>Jiella</taxon>
    </lineage>
</organism>
<dbReference type="OrthoDB" id="5293641at2"/>
<reference evidence="7 8" key="1">
    <citation type="submission" date="2019-03" db="EMBL/GenBank/DDBJ databases">
        <title>Jiella endophytica sp. nov., a novel endophytic bacterium isolated from root of Ficus microcarpa Linn. f.</title>
        <authorList>
            <person name="Tuo L."/>
        </authorList>
    </citation>
    <scope>NUCLEOTIDE SEQUENCE [LARGE SCALE GENOMIC DNA]</scope>
    <source>
        <strain evidence="7 8">CBS5Q-3</strain>
    </source>
</reference>
<evidence type="ECO:0000256" key="5">
    <source>
        <dbReference type="SAM" id="Phobius"/>
    </source>
</evidence>
<keyword evidence="4 5" id="KW-0472">Membrane</keyword>
<keyword evidence="3 5" id="KW-1133">Transmembrane helix</keyword>
<comment type="subcellular location">
    <subcellularLocation>
        <location evidence="1">Membrane</location>
        <topology evidence="1">Multi-pass membrane protein</topology>
    </subcellularLocation>
</comment>
<dbReference type="Pfam" id="PF07298">
    <property type="entry name" value="NnrU"/>
    <property type="match status" value="1"/>
</dbReference>
<feature type="transmembrane region" description="Helical" evidence="5">
    <location>
        <begin position="39"/>
        <end position="56"/>
    </location>
</feature>
<dbReference type="GO" id="GO:0016020">
    <property type="term" value="C:membrane"/>
    <property type="evidence" value="ECO:0007669"/>
    <property type="project" value="UniProtKB-SubCell"/>
</dbReference>
<evidence type="ECO:0000313" key="7">
    <source>
        <dbReference type="EMBL" id="TFF27345.1"/>
    </source>
</evidence>
<feature type="transmembrane region" description="Helical" evidence="5">
    <location>
        <begin position="159"/>
        <end position="179"/>
    </location>
</feature>
<gene>
    <name evidence="7" type="ORF">E3C22_02475</name>
</gene>
<evidence type="ECO:0000259" key="6">
    <source>
        <dbReference type="Pfam" id="PF07298"/>
    </source>
</evidence>
<accession>A0A4Y8RSS3</accession>
<comment type="caution">
    <text evidence="7">The sequence shown here is derived from an EMBL/GenBank/DDBJ whole genome shotgun (WGS) entry which is preliminary data.</text>
</comment>
<feature type="transmembrane region" description="Helical" evidence="5">
    <location>
        <begin position="106"/>
        <end position="139"/>
    </location>
</feature>
<feature type="transmembrane region" description="Helical" evidence="5">
    <location>
        <begin position="6"/>
        <end position="27"/>
    </location>
</feature>
<feature type="transmembrane region" description="Helical" evidence="5">
    <location>
        <begin position="76"/>
        <end position="94"/>
    </location>
</feature>
<proteinExistence type="predicted"/>
<dbReference type="InterPro" id="IPR009915">
    <property type="entry name" value="NnrU_dom"/>
</dbReference>